<keyword evidence="2" id="KW-1185">Reference proteome</keyword>
<reference evidence="1 2" key="1">
    <citation type="journal article" date="2010" name="Proc. Natl. Acad. Sci. U.S.A.">
        <title>A Nitrospira metagenome illuminates the physiology and evolution of globally important nitrite-oxidizing bacteria.</title>
        <authorList>
            <person name="Lucker S."/>
            <person name="Wagner M."/>
            <person name="Maixner F."/>
            <person name="Pelletier E."/>
            <person name="Koch H."/>
            <person name="Vacherie B."/>
            <person name="Rattei T."/>
            <person name="Sinninghe Damste J."/>
            <person name="Spieck E."/>
            <person name="Le Paslier D."/>
            <person name="Daims H."/>
        </authorList>
    </citation>
    <scope>NUCLEOTIDE SEQUENCE [LARGE SCALE GENOMIC DNA]</scope>
</reference>
<evidence type="ECO:0000313" key="2">
    <source>
        <dbReference type="Proteomes" id="UP000001660"/>
    </source>
</evidence>
<dbReference type="KEGG" id="nde:NIDE2479"/>
<dbReference type="AlphaFoldDB" id="D8PG02"/>
<evidence type="ECO:0008006" key="3">
    <source>
        <dbReference type="Google" id="ProtNLM"/>
    </source>
</evidence>
<dbReference type="STRING" id="330214.NIDE2479"/>
<name>D8PG02_9BACT</name>
<dbReference type="HOGENOM" id="CLU_101194_0_0_0"/>
<protein>
    <recommendedName>
        <fullName evidence="3">HD domain-containing protein</fullName>
    </recommendedName>
</protein>
<dbReference type="EMBL" id="FP929003">
    <property type="protein sequence ID" value="CBK42189.1"/>
    <property type="molecule type" value="Genomic_DNA"/>
</dbReference>
<gene>
    <name evidence="1" type="ORF">NIDE2479</name>
</gene>
<dbReference type="Proteomes" id="UP000001660">
    <property type="component" value="Chromosome"/>
</dbReference>
<dbReference type="eggNOG" id="COG1418">
    <property type="taxonomic scope" value="Bacteria"/>
</dbReference>
<sequence length="179" mass="20597">MPIETTHDLIEQILSKWAGTIGEDYQGYRGHVYRLFNFCLTLRPCTEEEKTKVAIAACFHDLGLWSDCTLDYIPPAVSHAAEYLANTGRQAWGAEIALMIGMHHKVRAYTDHQYPLVELFRKGDLVDVSWGVVRYGIPRSYIAAVQNHFPNQGFHRFLMHTAASWWVKHPLNPAPFLRW</sequence>
<dbReference type="SUPFAM" id="SSF109604">
    <property type="entry name" value="HD-domain/PDEase-like"/>
    <property type="match status" value="1"/>
</dbReference>
<dbReference type="OrthoDB" id="459260at2"/>
<proteinExistence type="predicted"/>
<accession>D8PG02</accession>
<organism evidence="1 2">
    <name type="scientific">Nitrospira defluvii</name>
    <dbReference type="NCBI Taxonomy" id="330214"/>
    <lineage>
        <taxon>Bacteria</taxon>
        <taxon>Pseudomonadati</taxon>
        <taxon>Nitrospirota</taxon>
        <taxon>Nitrospiria</taxon>
        <taxon>Nitrospirales</taxon>
        <taxon>Nitrospiraceae</taxon>
        <taxon>Nitrospira</taxon>
    </lineage>
</organism>
<evidence type="ECO:0000313" key="1">
    <source>
        <dbReference type="EMBL" id="CBK42189.1"/>
    </source>
</evidence>